<gene>
    <name evidence="1" type="ORF">EDD76_11151</name>
</gene>
<dbReference type="RefSeq" id="WP_031390253.1">
    <property type="nucleotide sequence ID" value="NZ_JPNB01000001.1"/>
</dbReference>
<dbReference type="AlphaFoldDB" id="A0A4R1QSU1"/>
<evidence type="ECO:0000313" key="2">
    <source>
        <dbReference type="Proteomes" id="UP000295718"/>
    </source>
</evidence>
<evidence type="ECO:0008006" key="3">
    <source>
        <dbReference type="Google" id="ProtNLM"/>
    </source>
</evidence>
<keyword evidence="2" id="KW-1185">Reference proteome</keyword>
<sequence length="158" mass="18094">MKFRVISLPSFRAASSKPDKDFDFSPTGILGRFDAYFSAIKPGDRDSFMPRDFLYFDEDKQGMVWMWALSEGMDDGGNAVIDFEGGYYLTYVYKDGDEEAGGRLYEEALRYIEESEILELDVRSNHYAMGHIITPEPIIKAQGWAQMESFIPVKLKNL</sequence>
<reference evidence="1 2" key="1">
    <citation type="submission" date="2019-03" db="EMBL/GenBank/DDBJ databases">
        <title>Genomic Encyclopedia of Type Strains, Phase IV (KMG-IV): sequencing the most valuable type-strain genomes for metagenomic binning, comparative biology and taxonomic classification.</title>
        <authorList>
            <person name="Goeker M."/>
        </authorList>
    </citation>
    <scope>NUCLEOTIDE SEQUENCE [LARGE SCALE GENOMIC DNA]</scope>
    <source>
        <strain evidence="1 2">DSM 100556</strain>
    </source>
</reference>
<dbReference type="Proteomes" id="UP000295718">
    <property type="component" value="Unassembled WGS sequence"/>
</dbReference>
<comment type="caution">
    <text evidence="1">The sequence shown here is derived from an EMBL/GenBank/DDBJ whole genome shotgun (WGS) entry which is preliminary data.</text>
</comment>
<protein>
    <recommendedName>
        <fullName evidence="3">GyrI-like small molecule binding protein</fullName>
    </recommendedName>
</protein>
<organism evidence="1 2">
    <name type="scientific">Kineothrix alysoides</name>
    <dbReference type="NCBI Taxonomy" id="1469948"/>
    <lineage>
        <taxon>Bacteria</taxon>
        <taxon>Bacillati</taxon>
        <taxon>Bacillota</taxon>
        <taxon>Clostridia</taxon>
        <taxon>Lachnospirales</taxon>
        <taxon>Lachnospiraceae</taxon>
        <taxon>Kineothrix</taxon>
    </lineage>
</organism>
<dbReference type="OrthoDB" id="2043087at2"/>
<proteinExistence type="predicted"/>
<name>A0A4R1QSU1_9FIRM</name>
<dbReference type="EMBL" id="SLUO01000011">
    <property type="protein sequence ID" value="TCL56557.1"/>
    <property type="molecule type" value="Genomic_DNA"/>
</dbReference>
<dbReference type="STRING" id="1469948.GCA_000732725_01538"/>
<accession>A0A4R1QSU1</accession>
<evidence type="ECO:0000313" key="1">
    <source>
        <dbReference type="EMBL" id="TCL56557.1"/>
    </source>
</evidence>